<evidence type="ECO:0000313" key="1">
    <source>
        <dbReference type="EMBL" id="KAJ6259547.1"/>
    </source>
</evidence>
<sequence length="75" mass="8445">MCHYIHETEYFCGHKTRDRSPDRSCNRRYASGNRCTEVLEPTTYQKDVTRLCPVCIVAGGRLPFPSASSGNCTLS</sequence>
<proteinExistence type="predicted"/>
<accession>A0AAD6IWB6</accession>
<dbReference type="Proteomes" id="UP001221413">
    <property type="component" value="Unassembled WGS sequence"/>
</dbReference>
<comment type="caution">
    <text evidence="1">The sequence shown here is derived from an EMBL/GenBank/DDBJ whole genome shotgun (WGS) entry which is preliminary data.</text>
</comment>
<gene>
    <name evidence="1" type="ORF">Dda_5184</name>
</gene>
<dbReference type="AlphaFoldDB" id="A0AAD6IWB6"/>
<dbReference type="EMBL" id="JAQGDS010000006">
    <property type="protein sequence ID" value="KAJ6259547.1"/>
    <property type="molecule type" value="Genomic_DNA"/>
</dbReference>
<name>A0AAD6IWB6_DREDA</name>
<protein>
    <submittedName>
        <fullName evidence="1">Uncharacterized protein</fullName>
    </submittedName>
</protein>
<reference evidence="1" key="1">
    <citation type="submission" date="2023-01" db="EMBL/GenBank/DDBJ databases">
        <title>The chitinases involved in constricting ring structure development in the nematode-trapping fungus Drechslerella dactyloides.</title>
        <authorList>
            <person name="Wang R."/>
            <person name="Zhang L."/>
            <person name="Tang P."/>
            <person name="Li S."/>
            <person name="Liang L."/>
        </authorList>
    </citation>
    <scope>NUCLEOTIDE SEQUENCE</scope>
    <source>
        <strain evidence="1">YMF1.00031</strain>
    </source>
</reference>
<organism evidence="1 2">
    <name type="scientific">Drechslerella dactyloides</name>
    <name type="common">Nematode-trapping fungus</name>
    <name type="synonym">Arthrobotrys dactyloides</name>
    <dbReference type="NCBI Taxonomy" id="74499"/>
    <lineage>
        <taxon>Eukaryota</taxon>
        <taxon>Fungi</taxon>
        <taxon>Dikarya</taxon>
        <taxon>Ascomycota</taxon>
        <taxon>Pezizomycotina</taxon>
        <taxon>Orbiliomycetes</taxon>
        <taxon>Orbiliales</taxon>
        <taxon>Orbiliaceae</taxon>
        <taxon>Drechslerella</taxon>
    </lineage>
</organism>
<keyword evidence="2" id="KW-1185">Reference proteome</keyword>
<evidence type="ECO:0000313" key="2">
    <source>
        <dbReference type="Proteomes" id="UP001221413"/>
    </source>
</evidence>